<feature type="compositionally biased region" description="Acidic residues" evidence="1">
    <location>
        <begin position="64"/>
        <end position="76"/>
    </location>
</feature>
<organism evidence="2 3">
    <name type="scientific">Pseudocercospora fijiensis (strain CIRAD86)</name>
    <name type="common">Black leaf streak disease fungus</name>
    <name type="synonym">Mycosphaerella fijiensis</name>
    <dbReference type="NCBI Taxonomy" id="383855"/>
    <lineage>
        <taxon>Eukaryota</taxon>
        <taxon>Fungi</taxon>
        <taxon>Dikarya</taxon>
        <taxon>Ascomycota</taxon>
        <taxon>Pezizomycotina</taxon>
        <taxon>Dothideomycetes</taxon>
        <taxon>Dothideomycetidae</taxon>
        <taxon>Mycosphaerellales</taxon>
        <taxon>Mycosphaerellaceae</taxon>
        <taxon>Pseudocercospora</taxon>
    </lineage>
</organism>
<feature type="region of interest" description="Disordered" evidence="1">
    <location>
        <begin position="364"/>
        <end position="423"/>
    </location>
</feature>
<proteinExistence type="predicted"/>
<feature type="compositionally biased region" description="Acidic residues" evidence="1">
    <location>
        <begin position="219"/>
        <end position="233"/>
    </location>
</feature>
<feature type="compositionally biased region" description="Low complexity" evidence="1">
    <location>
        <begin position="77"/>
        <end position="86"/>
    </location>
</feature>
<dbReference type="OrthoDB" id="3650053at2759"/>
<feature type="region of interest" description="Disordered" evidence="1">
    <location>
        <begin position="1107"/>
        <end position="1133"/>
    </location>
</feature>
<feature type="compositionally biased region" description="Basic and acidic residues" evidence="1">
    <location>
        <begin position="265"/>
        <end position="280"/>
    </location>
</feature>
<feature type="region of interest" description="Disordered" evidence="1">
    <location>
        <begin position="829"/>
        <end position="853"/>
    </location>
</feature>
<evidence type="ECO:0000313" key="3">
    <source>
        <dbReference type="Proteomes" id="UP000016932"/>
    </source>
</evidence>
<dbReference type="EMBL" id="KB446575">
    <property type="protein sequence ID" value="EME76784.1"/>
    <property type="molecule type" value="Genomic_DNA"/>
</dbReference>
<feature type="compositionally biased region" description="Basic and acidic residues" evidence="1">
    <location>
        <begin position="53"/>
        <end position="63"/>
    </location>
</feature>
<name>M2ZCG6_PSEFD</name>
<feature type="region of interest" description="Disordered" evidence="1">
    <location>
        <begin position="53"/>
        <end position="86"/>
    </location>
</feature>
<dbReference type="KEGG" id="pfj:MYCFIDRAFT_84776"/>
<dbReference type="Proteomes" id="UP000016932">
    <property type="component" value="Unassembled WGS sequence"/>
</dbReference>
<keyword evidence="3" id="KW-1185">Reference proteome</keyword>
<dbReference type="RefSeq" id="XP_007932629.1">
    <property type="nucleotide sequence ID" value="XM_007934438.1"/>
</dbReference>
<reference evidence="2 3" key="1">
    <citation type="journal article" date="2012" name="PLoS Pathog.">
        <title>Diverse lifestyles and strategies of plant pathogenesis encoded in the genomes of eighteen Dothideomycetes fungi.</title>
        <authorList>
            <person name="Ohm R.A."/>
            <person name="Feau N."/>
            <person name="Henrissat B."/>
            <person name="Schoch C.L."/>
            <person name="Horwitz B.A."/>
            <person name="Barry K.W."/>
            <person name="Condon B.J."/>
            <person name="Copeland A.C."/>
            <person name="Dhillon B."/>
            <person name="Glaser F."/>
            <person name="Hesse C.N."/>
            <person name="Kosti I."/>
            <person name="LaButti K."/>
            <person name="Lindquist E.A."/>
            <person name="Lucas S."/>
            <person name="Salamov A.A."/>
            <person name="Bradshaw R.E."/>
            <person name="Ciuffetti L."/>
            <person name="Hamelin R.C."/>
            <person name="Kema G.H.J."/>
            <person name="Lawrence C."/>
            <person name="Scott J.A."/>
            <person name="Spatafora J.W."/>
            <person name="Turgeon B.G."/>
            <person name="de Wit P.J.G.M."/>
            <person name="Zhong S."/>
            <person name="Goodwin S.B."/>
            <person name="Grigoriev I.V."/>
        </authorList>
    </citation>
    <scope>NUCLEOTIDE SEQUENCE [LARGE SCALE GENOMIC DNA]</scope>
    <source>
        <strain evidence="2 3">CIRAD86</strain>
    </source>
</reference>
<dbReference type="HOGENOM" id="CLU_258628_0_0_1"/>
<feature type="region of interest" description="Disordered" evidence="1">
    <location>
        <begin position="740"/>
        <end position="759"/>
    </location>
</feature>
<dbReference type="GeneID" id="19342253"/>
<feature type="compositionally biased region" description="Basic and acidic residues" evidence="1">
    <location>
        <begin position="299"/>
        <end position="310"/>
    </location>
</feature>
<accession>M2ZCG6</accession>
<feature type="region of interest" description="Disordered" evidence="1">
    <location>
        <begin position="183"/>
        <end position="350"/>
    </location>
</feature>
<evidence type="ECO:0000256" key="1">
    <source>
        <dbReference type="SAM" id="MobiDB-lite"/>
    </source>
</evidence>
<feature type="compositionally biased region" description="Acidic residues" evidence="1">
    <location>
        <begin position="281"/>
        <end position="298"/>
    </location>
</feature>
<feature type="compositionally biased region" description="Polar residues" evidence="1">
    <location>
        <begin position="372"/>
        <end position="382"/>
    </location>
</feature>
<feature type="compositionally biased region" description="Polar residues" evidence="1">
    <location>
        <begin position="1107"/>
        <end position="1116"/>
    </location>
</feature>
<dbReference type="VEuPathDB" id="FungiDB:MYCFIDRAFT_84776"/>
<protein>
    <submittedName>
        <fullName evidence="2">Uncharacterized protein</fullName>
    </submittedName>
</protein>
<evidence type="ECO:0000313" key="2">
    <source>
        <dbReference type="EMBL" id="EME76784.1"/>
    </source>
</evidence>
<sequence length="1337" mass="148122">MARRRRTCTARAMRAKSITTAETIILATRAHSGALQLFREFWWNEIHDAIHSQDKQERNRQENEQSEDGSEGEDECATGTPTPTASTLLSTHTEVIAALPADVIDSLNTAFADSLSYQNRKAARSLGRSTFWGWDVLAVFAIFGLEACTRRFLDGVKALSDVWDTRDTAWAALLEASTQRREAARTGSRAQTAEWLTEDATLANKRGTAKPRPRSTSADSEDTDNNGNDEGDENLQQNGGEKNKDGEDAGEDGNDEGEGNLQQDAGDKSKDNEGTGKDGNDEAEENLQQDEGDESEEIEVGRREKHKENDNDNNEGDITFDSPCDDDTSFMSIDDVNGGPMGDVNDGGGDDAAFRFSFGDFPAAEIPRNQPALDNNNKTDSTQQRHRNNVQGYTQSSSMDMSKRPAADTETGGTETARQQRRRIEPPMFVDVPGLDVTRSHVDHGVPLDRWLALFRETTTTLRLPVEESFWENVTTPARYCILVPASGDNGAQPETARLAAVALVTLDRDAQNHTRSHVRAFVPAQAETLDTDELLCGVKDFARRASTRAGSGSMNKRVEHEEEDSVTMDSSFPIITPEAHPSALVAIATFYCAGHTPRELTAACLDPTLWALMLRAAERECPAAPIQLVSARAFCQTTSQSFVAPTSCRRETDYLANMEKENARLRHVRSMLSLVVSRIGTLHDTCVAILWCLTRYLETSREPRAYAGSDEVSEDDLGADIATAEQMIGHLQQRILDDQARSDQKSARASRRALEAQQRSLSHAQQQLELKFTNVMFEGVVSLCVFSQLSRNHLKVAMMRDGRGEEGVGGKRASGSVCGITHNLKQDVTPADASDTGRPTCKPQAARPSDGTTRYADLERKRSQGTSAVTAHVAAANITSHVKKVARRSTQATTAYRTLDADLAVSKCQTEMTLSQDSAFTNLPTAYKCKPLQSTQPWAMRDPFSWPYSQHRQQNFRPDSVGFVDPHLPMDQYGPGPQINWKASLGFRHRRMEESDCTSVLAWTPPKHCERFGIDVSMGRDVTEYVHTAWRKKHKDRGAVEPGEPIDAWDRIHPDIRNDVTRLSQETTMGQFIANMQEKYFTWRQIFMRDPRYGPQQYAVGYSHSAVGNQQQGSPSAPAAEGTPPGQPKETIAQRDHFPNFYVGRQLQPREKLTPSRDDAGDMLLDPRCICRMDSTARARECRHISEVGSGARQDQIHLVQVKVGKLLSRKVNTPARTDTRKHRHPQEGISFIHIEMRTRNRNGVGSDSAESFDSKVDFAIHVLATGGEMSSSAIGAPTSVHSSQPIDTGQSMHWPQYSLQIIPGSVQVDPVQPEYNIETTTCSRQCAHWILNAET</sequence>
<feature type="compositionally biased region" description="Acidic residues" evidence="1">
    <location>
        <begin position="248"/>
        <end position="258"/>
    </location>
</feature>
<feature type="compositionally biased region" description="Polar residues" evidence="1">
    <location>
        <begin position="389"/>
        <end position="400"/>
    </location>
</feature>
<gene>
    <name evidence="2" type="ORF">MYCFIDRAFT_84776</name>
</gene>